<evidence type="ECO:0000313" key="2">
    <source>
        <dbReference type="EMBL" id="WDE14270.1"/>
    </source>
</evidence>
<dbReference type="RefSeq" id="WP_274054820.1">
    <property type="nucleotide sequence ID" value="NZ_CP059693.1"/>
</dbReference>
<dbReference type="GO" id="GO:0051213">
    <property type="term" value="F:dioxygenase activity"/>
    <property type="evidence" value="ECO:0007669"/>
    <property type="project" value="UniProtKB-KW"/>
</dbReference>
<sequence length="265" mass="29603">MQLKHQQKDCLAGKKIQYETNGFHIESKAIIADQVLSSARDGIKRVYNGEYNTGLAPWAKIGSCEQLQRTAQVHLADRDIFNLITQSAIGEIAAQITGAQIIKIWGTQLYSKPPKVETQANVGWHTDFQHMPFFREGVITAWLPFIEVNKDSGAITYIKGSHKWPNVAKYLNAGIQDLGNVKSHFIRANGEHPWHEVPATVAAGGIAFHHKNMIHGSRANQGAVYRHAIAIGLLTEQAKFDNNVNDYGYRAILGNQDYCPVIYRQ</sequence>
<dbReference type="Pfam" id="PF05721">
    <property type="entry name" value="PhyH"/>
    <property type="match status" value="1"/>
</dbReference>
<reference evidence="2 3" key="1">
    <citation type="journal article" date="2022" name="Mar. Drugs">
        <title>Bioassay-Guided Fractionation Leads to the Detection of Cholic Acid Generated by the Rare Thalassomonas sp.</title>
        <authorList>
            <person name="Pheiffer F."/>
            <person name="Schneider Y.K."/>
            <person name="Hansen E.H."/>
            <person name="Andersen J.H."/>
            <person name="Isaksson J."/>
            <person name="Busche T."/>
            <person name="R C."/>
            <person name="Kalinowski J."/>
            <person name="Zyl L.V."/>
            <person name="Trindade M."/>
        </authorList>
    </citation>
    <scope>NUCLEOTIDE SEQUENCE [LARGE SCALE GENOMIC DNA]</scope>
    <source>
        <strain evidence="2 3">A5K-61T</strain>
    </source>
</reference>
<dbReference type="SUPFAM" id="SSF51197">
    <property type="entry name" value="Clavaminate synthase-like"/>
    <property type="match status" value="1"/>
</dbReference>
<dbReference type="PANTHER" id="PTHR20883:SF48">
    <property type="entry name" value="ECTOINE DIOXYGENASE"/>
    <property type="match status" value="1"/>
</dbReference>
<name>A0ABY7VKJ4_9GAMM</name>
<comment type="cofactor">
    <cofactor evidence="1">
        <name>Fe(2+)</name>
        <dbReference type="ChEBI" id="CHEBI:29033"/>
    </cofactor>
</comment>
<dbReference type="InterPro" id="IPR008775">
    <property type="entry name" value="Phytyl_CoA_dOase-like"/>
</dbReference>
<proteinExistence type="predicted"/>
<dbReference type="PANTHER" id="PTHR20883">
    <property type="entry name" value="PHYTANOYL-COA DIOXYGENASE DOMAIN CONTAINING 1"/>
    <property type="match status" value="1"/>
</dbReference>
<keyword evidence="2" id="KW-0560">Oxidoreductase</keyword>
<protein>
    <submittedName>
        <fullName evidence="2">Phytanoyl-CoA dioxygenase family protein</fullName>
    </submittedName>
</protein>
<dbReference type="EMBL" id="CP059693">
    <property type="protein sequence ID" value="WDE14270.1"/>
    <property type="molecule type" value="Genomic_DNA"/>
</dbReference>
<evidence type="ECO:0000256" key="1">
    <source>
        <dbReference type="ARBA" id="ARBA00001954"/>
    </source>
</evidence>
<dbReference type="Gene3D" id="2.60.120.620">
    <property type="entry name" value="q2cbj1_9rhob like domain"/>
    <property type="match status" value="1"/>
</dbReference>
<accession>A0ABY7VKJ4</accession>
<dbReference type="Proteomes" id="UP001215231">
    <property type="component" value="Chromosome"/>
</dbReference>
<keyword evidence="2" id="KW-0223">Dioxygenase</keyword>
<evidence type="ECO:0000313" key="3">
    <source>
        <dbReference type="Proteomes" id="UP001215231"/>
    </source>
</evidence>
<organism evidence="2 3">
    <name type="scientific">Thalassomonas haliotis</name>
    <dbReference type="NCBI Taxonomy" id="485448"/>
    <lineage>
        <taxon>Bacteria</taxon>
        <taxon>Pseudomonadati</taxon>
        <taxon>Pseudomonadota</taxon>
        <taxon>Gammaproteobacteria</taxon>
        <taxon>Alteromonadales</taxon>
        <taxon>Colwelliaceae</taxon>
        <taxon>Thalassomonas</taxon>
    </lineage>
</organism>
<gene>
    <name evidence="2" type="ORF">H3N35_13120</name>
</gene>
<keyword evidence="3" id="KW-1185">Reference proteome</keyword>